<organism evidence="3 4">
    <name type="scientific">Klenkia marina</name>
    <dbReference type="NCBI Taxonomy" id="1960309"/>
    <lineage>
        <taxon>Bacteria</taxon>
        <taxon>Bacillati</taxon>
        <taxon>Actinomycetota</taxon>
        <taxon>Actinomycetes</taxon>
        <taxon>Geodermatophilales</taxon>
        <taxon>Geodermatophilaceae</taxon>
        <taxon>Klenkia</taxon>
    </lineage>
</organism>
<feature type="region of interest" description="Disordered" evidence="1">
    <location>
        <begin position="36"/>
        <end position="61"/>
    </location>
</feature>
<protein>
    <recommendedName>
        <fullName evidence="5">DUF4247 domain-containing protein</fullName>
    </recommendedName>
</protein>
<dbReference type="AlphaFoldDB" id="A0A1G4YV16"/>
<evidence type="ECO:0000256" key="1">
    <source>
        <dbReference type="SAM" id="MobiDB-lite"/>
    </source>
</evidence>
<evidence type="ECO:0000313" key="3">
    <source>
        <dbReference type="EMBL" id="SCX57274.1"/>
    </source>
</evidence>
<dbReference type="OrthoDB" id="3783200at2"/>
<gene>
    <name evidence="3" type="ORF">SAMN03159343_3623</name>
</gene>
<keyword evidence="2" id="KW-0732">Signal</keyword>
<keyword evidence="4" id="KW-1185">Reference proteome</keyword>
<sequence length="138" mass="14086">MTPRRRPLTTLLAVLLGGGAVLTGCGAGDPDDFIEDTYRSTGRDSDGETFTSPDPVGTTAADIADAVPPSARQSDGGAEYLRYDDDIVIVSAAATGSTVRVEDVDGRYSRGYYSYLGSGFRPGSPASSGGDGGPGDGK</sequence>
<feature type="signal peptide" evidence="2">
    <location>
        <begin position="1"/>
        <end position="27"/>
    </location>
</feature>
<feature type="region of interest" description="Disordered" evidence="1">
    <location>
        <begin position="117"/>
        <end position="138"/>
    </location>
</feature>
<reference evidence="4" key="1">
    <citation type="submission" date="2016-10" db="EMBL/GenBank/DDBJ databases">
        <authorList>
            <person name="Varghese N."/>
            <person name="Submissions S."/>
        </authorList>
    </citation>
    <scope>NUCLEOTIDE SEQUENCE [LARGE SCALE GENOMIC DNA]</scope>
    <source>
        <strain evidence="4">DSM 45722</strain>
    </source>
</reference>
<feature type="chain" id="PRO_5011660179" description="DUF4247 domain-containing protein" evidence="2">
    <location>
        <begin position="28"/>
        <end position="138"/>
    </location>
</feature>
<name>A0A1G4YV16_9ACTN</name>
<dbReference type="STRING" id="1960309.SAMN03159343_3623"/>
<dbReference type="EMBL" id="FMUH01000006">
    <property type="protein sequence ID" value="SCX57274.1"/>
    <property type="molecule type" value="Genomic_DNA"/>
</dbReference>
<dbReference type="PROSITE" id="PS51257">
    <property type="entry name" value="PROKAR_LIPOPROTEIN"/>
    <property type="match status" value="1"/>
</dbReference>
<dbReference type="Pfam" id="PF14042">
    <property type="entry name" value="DUF4247"/>
    <property type="match status" value="1"/>
</dbReference>
<feature type="compositionally biased region" description="Gly residues" evidence="1">
    <location>
        <begin position="129"/>
        <end position="138"/>
    </location>
</feature>
<dbReference type="RefSeq" id="WP_092806903.1">
    <property type="nucleotide sequence ID" value="NZ_FMUH01000006.1"/>
</dbReference>
<feature type="compositionally biased region" description="Basic and acidic residues" evidence="1">
    <location>
        <begin position="36"/>
        <end position="46"/>
    </location>
</feature>
<dbReference type="InterPro" id="IPR025341">
    <property type="entry name" value="DUF4247"/>
</dbReference>
<accession>A0A1G4YV16</accession>
<proteinExistence type="predicted"/>
<dbReference type="Proteomes" id="UP000198981">
    <property type="component" value="Unassembled WGS sequence"/>
</dbReference>
<evidence type="ECO:0000313" key="4">
    <source>
        <dbReference type="Proteomes" id="UP000198981"/>
    </source>
</evidence>
<feature type="compositionally biased region" description="Low complexity" evidence="1">
    <location>
        <begin position="117"/>
        <end position="128"/>
    </location>
</feature>
<evidence type="ECO:0008006" key="5">
    <source>
        <dbReference type="Google" id="ProtNLM"/>
    </source>
</evidence>
<evidence type="ECO:0000256" key="2">
    <source>
        <dbReference type="SAM" id="SignalP"/>
    </source>
</evidence>